<feature type="compositionally biased region" description="Polar residues" evidence="1">
    <location>
        <begin position="41"/>
        <end position="65"/>
    </location>
</feature>
<accession>A0A2I7RWJ5</accession>
<protein>
    <recommendedName>
        <fullName evidence="4">Coil containing protein</fullName>
    </recommendedName>
</protein>
<evidence type="ECO:0000313" key="2">
    <source>
        <dbReference type="EMBL" id="AUR97931.1"/>
    </source>
</evidence>
<dbReference type="Proteomes" id="UP000272163">
    <property type="component" value="Segment"/>
</dbReference>
<organism evidence="2 3">
    <name type="scientific">Vibrio phage 1.245.O._10N.261.54.C7</name>
    <dbReference type="NCBI Taxonomy" id="1881236"/>
    <lineage>
        <taxon>Viruses</taxon>
        <taxon>Duplodnaviria</taxon>
        <taxon>Heunggongvirae</taxon>
        <taxon>Uroviricota</taxon>
        <taxon>Caudoviricetes</taxon>
        <taxon>Schitoviridae</taxon>
        <taxon>Pariacacavirus</taxon>
        <taxon>Pariacacavirus 1245O</taxon>
    </lineage>
</organism>
<gene>
    <name evidence="2" type="ORF">NVP1245O_18</name>
</gene>
<dbReference type="EMBL" id="MG592610">
    <property type="protein sequence ID" value="AUR97931.1"/>
    <property type="molecule type" value="Genomic_DNA"/>
</dbReference>
<reference evidence="2 3" key="1">
    <citation type="submission" date="2017-11" db="EMBL/GenBank/DDBJ databases">
        <title>A major lineage of nontailed dsDNA viruses as unrecognized killers of marine bacteria.</title>
        <authorList>
            <person name="Kauffman K.M."/>
            <person name="Hussain F.A."/>
            <person name="Yang J."/>
            <person name="Arevalo P."/>
            <person name="Brown J.M."/>
            <person name="Chang W.K."/>
            <person name="VanInsberghe D."/>
            <person name="Elsherbini J."/>
            <person name="Cutler M.B."/>
            <person name="Kelly L."/>
            <person name="Polz M.F."/>
        </authorList>
    </citation>
    <scope>NUCLEOTIDE SEQUENCE [LARGE SCALE GENOMIC DNA]</scope>
</reference>
<name>A0A2I7RWJ5_9CAUD</name>
<sequence>MATIEDLANQVGELTDATTDLLTEVNGQKGRLENLADGAQDSANDAQSHANASAGSAIDSSNYANDSAGSAQQSATSAAEAKTYRDQAEEISGLDTVEEAVDLALDARHFGVLSEAEAEAIRADNEEECAASGFVHFGKAPYSTGNDRRTPINEGLSAPFVSDLTNRLLLGINENHSSAGIRGNSKTIRPFVNIAGITTELTHINNNGTSTYNGSNYIYFPPAPNGTVTYDSATGVITDFTKEVDNKYGDVAADLNEAVARAFEGDCRNGDFRNGTTDWSGSGTTISASANELTLTADSGIGSRYATSARNEFWDIGDVVKVKLDILRVGSTGTLLAYWWGQTDATQSVEATPDEWYTMEFTFTVDNVSSNSTKNLYAGTSSNIPEGGQIKIRNVSYTKVTNEVVTERVDMWGFEQWHEEVTDGEVFDCVQSRATTFGDTDVPTVLSKRPLSYFQVYDGQFEDPSAINDQYRCVDWNAITDVQKKKVAAYLKEKLFVGENGNLVNVRIRQRTIAGAGNGDWRNIDSIGSGSTSISFDGKYLAAQGVLDSKATFANGTGCYFSNGAPYEVKSLAETGVFVVNGGGGSATPNTSVAYKGECYFLVCGTVPRLNQGMYVVGLNEHGSVADVSGKKWYETSEEFNTLADCFNQEKISHD</sequence>
<feature type="compositionally biased region" description="Low complexity" evidence="1">
    <location>
        <begin position="67"/>
        <end position="81"/>
    </location>
</feature>
<keyword evidence="3" id="KW-1185">Reference proteome</keyword>
<evidence type="ECO:0008006" key="4">
    <source>
        <dbReference type="Google" id="ProtNLM"/>
    </source>
</evidence>
<evidence type="ECO:0000313" key="3">
    <source>
        <dbReference type="Proteomes" id="UP000272163"/>
    </source>
</evidence>
<proteinExistence type="predicted"/>
<feature type="region of interest" description="Disordered" evidence="1">
    <location>
        <begin position="37"/>
        <end position="83"/>
    </location>
</feature>
<evidence type="ECO:0000256" key="1">
    <source>
        <dbReference type="SAM" id="MobiDB-lite"/>
    </source>
</evidence>